<accession>A0ABQ9YPX6</accession>
<reference evidence="1 2" key="1">
    <citation type="journal article" date="2023" name="Nucleic Acids Res.">
        <title>The hologenome of Daphnia magna reveals possible DNA methylation and microbiome-mediated evolution of the host genome.</title>
        <authorList>
            <person name="Chaturvedi A."/>
            <person name="Li X."/>
            <person name="Dhandapani V."/>
            <person name="Marshall H."/>
            <person name="Kissane S."/>
            <person name="Cuenca-Cambronero M."/>
            <person name="Asole G."/>
            <person name="Calvet F."/>
            <person name="Ruiz-Romero M."/>
            <person name="Marangio P."/>
            <person name="Guigo R."/>
            <person name="Rago D."/>
            <person name="Mirbahai L."/>
            <person name="Eastwood N."/>
            <person name="Colbourne J.K."/>
            <person name="Zhou J."/>
            <person name="Mallon E."/>
            <person name="Orsini L."/>
        </authorList>
    </citation>
    <scope>NUCLEOTIDE SEQUENCE [LARGE SCALE GENOMIC DNA]</scope>
    <source>
        <strain evidence="1">LRV0_1</strain>
    </source>
</reference>
<proteinExistence type="predicted"/>
<sequence>MVHLKKSAKKEINPKYATERRIVVNVLAASPYLCCSTYVHQPSSLRRCLPWSICLVLRDEITALVVKALEKERMAT</sequence>
<evidence type="ECO:0000313" key="1">
    <source>
        <dbReference type="EMBL" id="KAK4002621.1"/>
    </source>
</evidence>
<dbReference type="EMBL" id="JAOYFB010000001">
    <property type="protein sequence ID" value="KAK4002621.1"/>
    <property type="molecule type" value="Genomic_DNA"/>
</dbReference>
<evidence type="ECO:0000313" key="2">
    <source>
        <dbReference type="Proteomes" id="UP001234178"/>
    </source>
</evidence>
<gene>
    <name evidence="1" type="ORF">OUZ56_004434</name>
</gene>
<organism evidence="1 2">
    <name type="scientific">Daphnia magna</name>
    <dbReference type="NCBI Taxonomy" id="35525"/>
    <lineage>
        <taxon>Eukaryota</taxon>
        <taxon>Metazoa</taxon>
        <taxon>Ecdysozoa</taxon>
        <taxon>Arthropoda</taxon>
        <taxon>Crustacea</taxon>
        <taxon>Branchiopoda</taxon>
        <taxon>Diplostraca</taxon>
        <taxon>Cladocera</taxon>
        <taxon>Anomopoda</taxon>
        <taxon>Daphniidae</taxon>
        <taxon>Daphnia</taxon>
    </lineage>
</organism>
<comment type="caution">
    <text evidence="1">The sequence shown here is derived from an EMBL/GenBank/DDBJ whole genome shotgun (WGS) entry which is preliminary data.</text>
</comment>
<dbReference type="Proteomes" id="UP001234178">
    <property type="component" value="Unassembled WGS sequence"/>
</dbReference>
<keyword evidence="2" id="KW-1185">Reference proteome</keyword>
<protein>
    <submittedName>
        <fullName evidence="1">Uncharacterized protein</fullName>
    </submittedName>
</protein>
<name>A0ABQ9YPX6_9CRUS</name>